<evidence type="ECO:0000256" key="4">
    <source>
        <dbReference type="ARBA" id="ARBA00022603"/>
    </source>
</evidence>
<evidence type="ECO:0000256" key="5">
    <source>
        <dbReference type="ARBA" id="ARBA00022679"/>
    </source>
</evidence>
<evidence type="ECO:0000256" key="2">
    <source>
        <dbReference type="ARBA" id="ARBA00008711"/>
    </source>
</evidence>
<evidence type="ECO:0000259" key="10">
    <source>
        <dbReference type="Pfam" id="PF01035"/>
    </source>
</evidence>
<keyword evidence="4 9" id="KW-0489">Methyltransferase</keyword>
<dbReference type="HAMAP" id="MF_00772">
    <property type="entry name" value="OGT"/>
    <property type="match status" value="1"/>
</dbReference>
<dbReference type="EC" id="2.1.1.63" evidence="9"/>
<comment type="subcellular location">
    <subcellularLocation>
        <location evidence="9">Cytoplasm</location>
    </subcellularLocation>
</comment>
<evidence type="ECO:0000313" key="12">
    <source>
        <dbReference type="Proteomes" id="UP000239007"/>
    </source>
</evidence>
<evidence type="ECO:0000256" key="7">
    <source>
        <dbReference type="ARBA" id="ARBA00023204"/>
    </source>
</evidence>
<dbReference type="InterPro" id="IPR014048">
    <property type="entry name" value="MethylDNA_cys_MeTrfase_DNA-bd"/>
</dbReference>
<sequence>MIKTTIKAKKKTNQEQSLVTRWMQSPLGPLEIAVNLASKNGAKYWYIEFKLEAEITCQQNQDKHLLLDLAEKQLQEYFNGTRNEFSELLKHQSSYGTDFQRQVWQGLTNIAYGETCSYLDLATKINNPKAVRAVGAANGKNPLAIVVPCHRVIGANGTLTGYAGGLDKKQWLLRFENTKEQQGFEF</sequence>
<feature type="active site" description="Nucleophile; methyl group acceptor" evidence="9">
    <location>
        <position position="149"/>
    </location>
</feature>
<comment type="function">
    <text evidence="9">Involved in the cellular defense against the biological effects of O6-methylguanine (O6-MeG) and O4-methylthymine (O4-MeT) in DNA. Repairs the methylated nucleobase in DNA by stoichiometrically transferring the methyl group to a cysteine residue in the enzyme. This is a suicide reaction: the enzyme is irreversibly inactivated.</text>
</comment>
<accession>A0A2S7USU7</accession>
<evidence type="ECO:0000256" key="1">
    <source>
        <dbReference type="ARBA" id="ARBA00001286"/>
    </source>
</evidence>
<dbReference type="SUPFAM" id="SSF53155">
    <property type="entry name" value="Methylated DNA-protein cysteine methyltransferase domain"/>
    <property type="match status" value="1"/>
</dbReference>
<dbReference type="PANTHER" id="PTHR10815:SF5">
    <property type="entry name" value="METHYLATED-DNA--PROTEIN-CYSTEINE METHYLTRANSFERASE"/>
    <property type="match status" value="1"/>
</dbReference>
<dbReference type="Pfam" id="PF01035">
    <property type="entry name" value="DNA_binding_1"/>
    <property type="match status" value="1"/>
</dbReference>
<dbReference type="EMBL" id="MSCH01000003">
    <property type="protein sequence ID" value="PQJ52815.1"/>
    <property type="molecule type" value="Genomic_DNA"/>
</dbReference>
<dbReference type="InterPro" id="IPR001497">
    <property type="entry name" value="MethylDNA_cys_MeTrfase_AS"/>
</dbReference>
<comment type="miscellaneous">
    <text evidence="9">This enzyme catalyzes only one turnover and therefore is not strictly catalytic. According to one definition, an enzyme is a biocatalyst that acts repeatedly and over many reaction cycles.</text>
</comment>
<keyword evidence="3 9" id="KW-0963">Cytoplasm</keyword>
<dbReference type="InterPro" id="IPR036388">
    <property type="entry name" value="WH-like_DNA-bd_sf"/>
</dbReference>
<dbReference type="AlphaFoldDB" id="A0A2S7USU7"/>
<dbReference type="PANTHER" id="PTHR10815">
    <property type="entry name" value="METHYLATED-DNA--PROTEIN-CYSTEINE METHYLTRANSFERASE"/>
    <property type="match status" value="1"/>
</dbReference>
<keyword evidence="12" id="KW-1185">Reference proteome</keyword>
<dbReference type="GO" id="GO:0032259">
    <property type="term" value="P:methylation"/>
    <property type="evidence" value="ECO:0007669"/>
    <property type="project" value="UniProtKB-KW"/>
</dbReference>
<dbReference type="SUPFAM" id="SSF46767">
    <property type="entry name" value="Methylated DNA-protein cysteine methyltransferase, C-terminal domain"/>
    <property type="match status" value="1"/>
</dbReference>
<feature type="domain" description="Methylated-DNA-[protein]-cysteine S-methyltransferase DNA binding" evidence="10">
    <location>
        <begin position="98"/>
        <end position="177"/>
    </location>
</feature>
<dbReference type="Gene3D" id="3.30.160.70">
    <property type="entry name" value="Methylated DNA-protein cysteine methyltransferase domain"/>
    <property type="match status" value="1"/>
</dbReference>
<name>A0A2S7USU7_9GAMM</name>
<reference evidence="11 12" key="1">
    <citation type="submission" date="2016-12" db="EMBL/GenBank/DDBJ databases">
        <title>Diversity of luminous bacteria.</title>
        <authorList>
            <person name="Yoshizawa S."/>
            <person name="Kogure K."/>
        </authorList>
    </citation>
    <scope>NUCLEOTIDE SEQUENCE [LARGE SCALE GENOMIC DNA]</scope>
    <source>
        <strain evidence="11 12">SA4-48</strain>
    </source>
</reference>
<dbReference type="InterPro" id="IPR023546">
    <property type="entry name" value="MGMT"/>
</dbReference>
<dbReference type="Proteomes" id="UP000239007">
    <property type="component" value="Unassembled WGS sequence"/>
</dbReference>
<dbReference type="PROSITE" id="PS00374">
    <property type="entry name" value="MGMT"/>
    <property type="match status" value="1"/>
</dbReference>
<evidence type="ECO:0000256" key="6">
    <source>
        <dbReference type="ARBA" id="ARBA00022763"/>
    </source>
</evidence>
<dbReference type="GO" id="GO:0003908">
    <property type="term" value="F:methylated-DNA-[protein]-cysteine S-methyltransferase activity"/>
    <property type="evidence" value="ECO:0007669"/>
    <property type="project" value="UniProtKB-UniRule"/>
</dbReference>
<evidence type="ECO:0000256" key="9">
    <source>
        <dbReference type="HAMAP-Rule" id="MF_00772"/>
    </source>
</evidence>
<gene>
    <name evidence="11" type="ORF">BTO11_03525</name>
</gene>
<comment type="catalytic activity">
    <reaction evidence="1 9">
        <text>a 4-O-methyl-thymidine in DNA + L-cysteinyl-[protein] = a thymidine in DNA + S-methyl-L-cysteinyl-[protein]</text>
        <dbReference type="Rhea" id="RHEA:53428"/>
        <dbReference type="Rhea" id="RHEA-COMP:10131"/>
        <dbReference type="Rhea" id="RHEA-COMP:10132"/>
        <dbReference type="Rhea" id="RHEA-COMP:13555"/>
        <dbReference type="Rhea" id="RHEA-COMP:13556"/>
        <dbReference type="ChEBI" id="CHEBI:29950"/>
        <dbReference type="ChEBI" id="CHEBI:82612"/>
        <dbReference type="ChEBI" id="CHEBI:137386"/>
        <dbReference type="ChEBI" id="CHEBI:137387"/>
        <dbReference type="EC" id="2.1.1.63"/>
    </reaction>
</comment>
<dbReference type="FunFam" id="1.10.10.10:FF:000214">
    <property type="entry name" value="Methylated-DNA--protein-cysteine methyltransferase"/>
    <property type="match status" value="1"/>
</dbReference>
<dbReference type="NCBIfam" id="TIGR00589">
    <property type="entry name" value="ogt"/>
    <property type="match status" value="1"/>
</dbReference>
<keyword evidence="6 9" id="KW-0227">DNA damage</keyword>
<evidence type="ECO:0000313" key="11">
    <source>
        <dbReference type="EMBL" id="PQJ52815.1"/>
    </source>
</evidence>
<organism evidence="11 12">
    <name type="scientific">Psychrosphaera saromensis</name>
    <dbReference type="NCBI Taxonomy" id="716813"/>
    <lineage>
        <taxon>Bacteria</taxon>
        <taxon>Pseudomonadati</taxon>
        <taxon>Pseudomonadota</taxon>
        <taxon>Gammaproteobacteria</taxon>
        <taxon>Alteromonadales</taxon>
        <taxon>Pseudoalteromonadaceae</taxon>
        <taxon>Psychrosphaera</taxon>
    </lineage>
</organism>
<comment type="catalytic activity">
    <reaction evidence="8 9">
        <text>a 6-O-methyl-2'-deoxyguanosine in DNA + L-cysteinyl-[protein] = S-methyl-L-cysteinyl-[protein] + a 2'-deoxyguanosine in DNA</text>
        <dbReference type="Rhea" id="RHEA:24000"/>
        <dbReference type="Rhea" id="RHEA-COMP:10131"/>
        <dbReference type="Rhea" id="RHEA-COMP:10132"/>
        <dbReference type="Rhea" id="RHEA-COMP:11367"/>
        <dbReference type="Rhea" id="RHEA-COMP:11368"/>
        <dbReference type="ChEBI" id="CHEBI:29950"/>
        <dbReference type="ChEBI" id="CHEBI:82612"/>
        <dbReference type="ChEBI" id="CHEBI:85445"/>
        <dbReference type="ChEBI" id="CHEBI:85448"/>
        <dbReference type="EC" id="2.1.1.63"/>
    </reaction>
</comment>
<keyword evidence="7 9" id="KW-0234">DNA repair</keyword>
<keyword evidence="5 9" id="KW-0808">Transferase</keyword>
<evidence type="ECO:0000256" key="8">
    <source>
        <dbReference type="ARBA" id="ARBA00049348"/>
    </source>
</evidence>
<comment type="caution">
    <text evidence="11">The sequence shown here is derived from an EMBL/GenBank/DDBJ whole genome shotgun (WGS) entry which is preliminary data.</text>
</comment>
<dbReference type="InterPro" id="IPR036217">
    <property type="entry name" value="MethylDNA_cys_MeTrfase_DNAb"/>
</dbReference>
<protein>
    <recommendedName>
        <fullName evidence="9">Methylated-DNA--protein-cysteine methyltransferase</fullName>
        <ecNumber evidence="9">2.1.1.63</ecNumber>
    </recommendedName>
    <alternativeName>
        <fullName evidence="9">6-O-methylguanine-DNA methyltransferase</fullName>
        <shortName evidence="9">MGMT</shortName>
    </alternativeName>
    <alternativeName>
        <fullName evidence="9">O-6-methylguanine-DNA-alkyltransferase</fullName>
    </alternativeName>
</protein>
<dbReference type="CDD" id="cd06445">
    <property type="entry name" value="ATase"/>
    <property type="match status" value="1"/>
</dbReference>
<proteinExistence type="inferred from homology"/>
<dbReference type="Gene3D" id="1.10.10.10">
    <property type="entry name" value="Winged helix-like DNA-binding domain superfamily/Winged helix DNA-binding domain"/>
    <property type="match status" value="1"/>
</dbReference>
<dbReference type="InterPro" id="IPR036631">
    <property type="entry name" value="MGMT_N_sf"/>
</dbReference>
<dbReference type="GO" id="GO:0005737">
    <property type="term" value="C:cytoplasm"/>
    <property type="evidence" value="ECO:0007669"/>
    <property type="project" value="UniProtKB-SubCell"/>
</dbReference>
<dbReference type="RefSeq" id="WP_229793371.1">
    <property type="nucleotide sequence ID" value="NZ_BMYG01000004.1"/>
</dbReference>
<comment type="similarity">
    <text evidence="2 9">Belongs to the MGMT family.</text>
</comment>
<dbReference type="GO" id="GO:0006307">
    <property type="term" value="P:DNA alkylation repair"/>
    <property type="evidence" value="ECO:0007669"/>
    <property type="project" value="UniProtKB-UniRule"/>
</dbReference>
<evidence type="ECO:0000256" key="3">
    <source>
        <dbReference type="ARBA" id="ARBA00022490"/>
    </source>
</evidence>